<dbReference type="RefSeq" id="WP_012275693.1">
    <property type="nucleotide sequence ID" value="NC_010334.1"/>
</dbReference>
<evidence type="ECO:0000313" key="1">
    <source>
        <dbReference type="EMBL" id="ABZ75139.1"/>
    </source>
</evidence>
<sequence length="105" mass="11733">MNANEFVQNFKKEKDYCLELYTSGEPATAVSELIKQMGLSDHQQEKMNAVIDGILNDVFYSILLGLDGCGTIGDIQHTYKIHDENGSIISECGDLEAEAWEPFNE</sequence>
<dbReference type="OrthoDB" id="8704412at2"/>
<accession>B0TRG7</accession>
<dbReference type="EMBL" id="CP000931">
    <property type="protein sequence ID" value="ABZ75139.1"/>
    <property type="molecule type" value="Genomic_DNA"/>
</dbReference>
<keyword evidence="2" id="KW-1185">Reference proteome</keyword>
<evidence type="ECO:0000313" key="2">
    <source>
        <dbReference type="Proteomes" id="UP000001317"/>
    </source>
</evidence>
<reference evidence="1" key="1">
    <citation type="submission" date="2008-01" db="EMBL/GenBank/DDBJ databases">
        <title>Complete sequence of Shewanella halifaxensis HAW-EB4.</title>
        <authorList>
            <consortium name="US DOE Joint Genome Institute"/>
            <person name="Copeland A."/>
            <person name="Lucas S."/>
            <person name="Lapidus A."/>
            <person name="Glavina del Rio T."/>
            <person name="Dalin E."/>
            <person name="Tice H."/>
            <person name="Bruce D."/>
            <person name="Goodwin L."/>
            <person name="Pitluck S."/>
            <person name="Sims D."/>
            <person name="Brettin T."/>
            <person name="Detter J.C."/>
            <person name="Han C."/>
            <person name="Kuske C.R."/>
            <person name="Schmutz J."/>
            <person name="Larimer F."/>
            <person name="Land M."/>
            <person name="Hauser L."/>
            <person name="Kyrpides N."/>
            <person name="Kim E."/>
            <person name="Zhao J.-S."/>
            <person name="Richardson P."/>
        </authorList>
    </citation>
    <scope>NUCLEOTIDE SEQUENCE [LARGE SCALE GENOMIC DNA]</scope>
    <source>
        <strain evidence="1">HAW-EB4</strain>
    </source>
</reference>
<dbReference type="eggNOG" id="ENOG50331SN">
    <property type="taxonomic scope" value="Bacteria"/>
</dbReference>
<name>B0TRG7_SHEHH</name>
<dbReference type="STRING" id="458817.Shal_0564"/>
<dbReference type="KEGG" id="shl:Shal_0564"/>
<gene>
    <name evidence="1" type="ordered locus">Shal_0564</name>
</gene>
<dbReference type="Proteomes" id="UP000001317">
    <property type="component" value="Chromosome"/>
</dbReference>
<organism evidence="1 2">
    <name type="scientific">Shewanella halifaxensis (strain HAW-EB4)</name>
    <dbReference type="NCBI Taxonomy" id="458817"/>
    <lineage>
        <taxon>Bacteria</taxon>
        <taxon>Pseudomonadati</taxon>
        <taxon>Pseudomonadota</taxon>
        <taxon>Gammaproteobacteria</taxon>
        <taxon>Alteromonadales</taxon>
        <taxon>Shewanellaceae</taxon>
        <taxon>Shewanella</taxon>
    </lineage>
</organism>
<protein>
    <submittedName>
        <fullName evidence="1">Uncharacterized protein</fullName>
    </submittedName>
</protein>
<proteinExistence type="predicted"/>
<dbReference type="HOGENOM" id="CLU_175480_0_0_6"/>
<dbReference type="AlphaFoldDB" id="B0TRG7"/>